<feature type="compositionally biased region" description="Low complexity" evidence="1">
    <location>
        <begin position="8"/>
        <end position="17"/>
    </location>
</feature>
<sequence>MSPSACETTLTTPTTQTKPSHSHPNPPMNFPNTTARLIYLYADVTRISQISSPHVILHPADRDLTNPPRPPVRGIAAVQAYEEALVAATGGTLVMEVESIAANEVFGCVMGVLRAGREDNDDDDDKNDAAAAADNGEGEGRERRKPKGKIAMRFCGVWKFDEEGRAVEHCTRNSTVDDAQSAGIVSAIANYGKDVKIFNYHDGDVHG</sequence>
<protein>
    <submittedName>
        <fullName evidence="2">Uncharacterized protein</fullName>
    </submittedName>
</protein>
<dbReference type="GeneID" id="98172672"/>
<feature type="region of interest" description="Disordered" evidence="1">
    <location>
        <begin position="1"/>
        <end position="30"/>
    </location>
</feature>
<feature type="region of interest" description="Disordered" evidence="1">
    <location>
        <begin position="116"/>
        <end position="145"/>
    </location>
</feature>
<accession>A0ABQ0G1U7</accession>
<organism evidence="2 3">
    <name type="scientific">Madurella fahalii</name>
    <dbReference type="NCBI Taxonomy" id="1157608"/>
    <lineage>
        <taxon>Eukaryota</taxon>
        <taxon>Fungi</taxon>
        <taxon>Dikarya</taxon>
        <taxon>Ascomycota</taxon>
        <taxon>Pezizomycotina</taxon>
        <taxon>Sordariomycetes</taxon>
        <taxon>Sordariomycetidae</taxon>
        <taxon>Sordariales</taxon>
        <taxon>Sordariales incertae sedis</taxon>
        <taxon>Madurella</taxon>
    </lineage>
</organism>
<reference evidence="2 3" key="1">
    <citation type="submission" date="2024-09" db="EMBL/GenBank/DDBJ databases">
        <title>Itraconazole resistance in Madurella fahalii resulting from another homologue of gene encoding cytochrome P450 14-alpha sterol demethylase (CYP51).</title>
        <authorList>
            <person name="Yoshioka I."/>
            <person name="Fahal A.H."/>
            <person name="Kaneko S."/>
            <person name="Yaguchi T."/>
        </authorList>
    </citation>
    <scope>NUCLEOTIDE SEQUENCE [LARGE SCALE GENOMIC DNA]</scope>
    <source>
        <strain evidence="2 3">IFM 68171</strain>
    </source>
</reference>
<dbReference type="SUPFAM" id="SSF54427">
    <property type="entry name" value="NTF2-like"/>
    <property type="match status" value="1"/>
</dbReference>
<dbReference type="Proteomes" id="UP001628179">
    <property type="component" value="Unassembled WGS sequence"/>
</dbReference>
<dbReference type="RefSeq" id="XP_070913450.1">
    <property type="nucleotide sequence ID" value="XM_071057349.1"/>
</dbReference>
<dbReference type="Gene3D" id="3.10.450.50">
    <property type="match status" value="1"/>
</dbReference>
<evidence type="ECO:0000256" key="1">
    <source>
        <dbReference type="SAM" id="MobiDB-lite"/>
    </source>
</evidence>
<dbReference type="InterPro" id="IPR032710">
    <property type="entry name" value="NTF2-like_dom_sf"/>
</dbReference>
<evidence type="ECO:0000313" key="2">
    <source>
        <dbReference type="EMBL" id="GAB1311717.1"/>
    </source>
</evidence>
<comment type="caution">
    <text evidence="2">The sequence shown here is derived from an EMBL/GenBank/DDBJ whole genome shotgun (WGS) entry which is preliminary data.</text>
</comment>
<keyword evidence="3" id="KW-1185">Reference proteome</keyword>
<gene>
    <name evidence="2" type="ORF">MFIFM68171_01927</name>
</gene>
<name>A0ABQ0G1U7_9PEZI</name>
<dbReference type="EMBL" id="BAAFSV010000001">
    <property type="protein sequence ID" value="GAB1311717.1"/>
    <property type="molecule type" value="Genomic_DNA"/>
</dbReference>
<evidence type="ECO:0000313" key="3">
    <source>
        <dbReference type="Proteomes" id="UP001628179"/>
    </source>
</evidence>
<proteinExistence type="predicted"/>